<sequence length="409" mass="44476">MQNKGIVMQIANHQAVVMTQDCQFRKIPLLEGMTIGQEVEFPADVLLAMPSNNSKQAWYAKPWRKTGLVAASVLLAVGLWGGQSFLGETPAYAYVTVDINPSVELSIGKNQHVLLATALNDEAEIVLQELKLKGMPINEAVEALAQAAQTKGFFQDTTEVIISTSAAVDAELLKNENVDLVKLEGDLVSKLKTVAVQQHPSVEVEGVTVSKEVREAAKQAGVSPGKYALYLNATSNGIEVELDDLKANSIHQVVDQQPQMATVVHELQGGDKLDALLKTLKEEGKNSLLNSNNKNKGILPSTSPSTDSKQSDDGKKVPPGQAKKDEDKQDDKKGEISKQNSTPETKSNNGNKGSTQKSDDDHAKSQTDNKSKNQNRNDDKNNTKNNKNEDKNDDKKGHYDIHVNLPGQH</sequence>
<feature type="compositionally biased region" description="Polar residues" evidence="6">
    <location>
        <begin position="337"/>
        <end position="356"/>
    </location>
</feature>
<feature type="region of interest" description="Disordered" evidence="6">
    <location>
        <begin position="287"/>
        <end position="409"/>
    </location>
</feature>
<evidence type="ECO:0000256" key="5">
    <source>
        <dbReference type="ARBA" id="ARBA00023136"/>
    </source>
</evidence>
<dbReference type="Pfam" id="PF23750">
    <property type="entry name" value="RsgI_M"/>
    <property type="match status" value="1"/>
</dbReference>
<accession>A0A316D7C3</accession>
<gene>
    <name evidence="8" type="ORF">C7459_11434</name>
</gene>
<evidence type="ECO:0000256" key="4">
    <source>
        <dbReference type="ARBA" id="ARBA00022989"/>
    </source>
</evidence>
<comment type="subcellular location">
    <subcellularLocation>
        <location evidence="1">Cell membrane</location>
        <topology evidence="1">Single-pass membrane protein</topology>
    </subcellularLocation>
</comment>
<evidence type="ECO:0000259" key="7">
    <source>
        <dbReference type="PROSITE" id="PS51849"/>
    </source>
</evidence>
<evidence type="ECO:0000256" key="1">
    <source>
        <dbReference type="ARBA" id="ARBA00004162"/>
    </source>
</evidence>
<feature type="compositionally biased region" description="Basic and acidic residues" evidence="6">
    <location>
        <begin position="309"/>
        <end position="336"/>
    </location>
</feature>
<organism evidence="8 9">
    <name type="scientific">Tumebacillus permanentifrigoris</name>
    <dbReference type="NCBI Taxonomy" id="378543"/>
    <lineage>
        <taxon>Bacteria</taxon>
        <taxon>Bacillati</taxon>
        <taxon>Bacillota</taxon>
        <taxon>Bacilli</taxon>
        <taxon>Bacillales</taxon>
        <taxon>Alicyclobacillaceae</taxon>
        <taxon>Tumebacillus</taxon>
    </lineage>
</organism>
<feature type="domain" description="RsgI N-terminal anti-sigma" evidence="7">
    <location>
        <begin position="3"/>
        <end position="50"/>
    </location>
</feature>
<dbReference type="GO" id="GO:0005886">
    <property type="term" value="C:plasma membrane"/>
    <property type="evidence" value="ECO:0007669"/>
    <property type="project" value="UniProtKB-SubCell"/>
</dbReference>
<evidence type="ECO:0000313" key="9">
    <source>
        <dbReference type="Proteomes" id="UP000245634"/>
    </source>
</evidence>
<evidence type="ECO:0000313" key="8">
    <source>
        <dbReference type="EMBL" id="PWK08968.1"/>
    </source>
</evidence>
<dbReference type="EMBL" id="QGGL01000014">
    <property type="protein sequence ID" value="PWK08968.1"/>
    <property type="molecule type" value="Genomic_DNA"/>
</dbReference>
<name>A0A316D7C3_9BACL</name>
<keyword evidence="3" id="KW-0812">Transmembrane</keyword>
<dbReference type="InterPro" id="IPR024449">
    <property type="entry name" value="Anti-sigma_RsgI_N"/>
</dbReference>
<reference evidence="8 9" key="1">
    <citation type="submission" date="2018-05" db="EMBL/GenBank/DDBJ databases">
        <title>Genomic Encyclopedia of Type Strains, Phase IV (KMG-IV): sequencing the most valuable type-strain genomes for metagenomic binning, comparative biology and taxonomic classification.</title>
        <authorList>
            <person name="Goeker M."/>
        </authorList>
    </citation>
    <scope>NUCLEOTIDE SEQUENCE [LARGE SCALE GENOMIC DNA]</scope>
    <source>
        <strain evidence="8 9">DSM 18773</strain>
    </source>
</reference>
<dbReference type="InterPro" id="IPR055431">
    <property type="entry name" value="RsgI_M"/>
</dbReference>
<keyword evidence="9" id="KW-1185">Reference proteome</keyword>
<dbReference type="RefSeq" id="WP_109690226.1">
    <property type="nucleotide sequence ID" value="NZ_QGGL01000014.1"/>
</dbReference>
<dbReference type="Pfam" id="PF12791">
    <property type="entry name" value="RsgI_N"/>
    <property type="match status" value="1"/>
</dbReference>
<feature type="compositionally biased region" description="Low complexity" evidence="6">
    <location>
        <begin position="287"/>
        <end position="296"/>
    </location>
</feature>
<feature type="compositionally biased region" description="Basic and acidic residues" evidence="6">
    <location>
        <begin position="357"/>
        <end position="401"/>
    </location>
</feature>
<keyword evidence="4" id="KW-1133">Transmembrane helix</keyword>
<protein>
    <submittedName>
        <fullName evidence="8">Anti-sigma factor-like protein</fullName>
    </submittedName>
</protein>
<evidence type="ECO:0000256" key="2">
    <source>
        <dbReference type="ARBA" id="ARBA00022475"/>
    </source>
</evidence>
<keyword evidence="5" id="KW-0472">Membrane</keyword>
<dbReference type="Proteomes" id="UP000245634">
    <property type="component" value="Unassembled WGS sequence"/>
</dbReference>
<dbReference type="OrthoDB" id="9800626at2"/>
<comment type="caution">
    <text evidence="8">The sequence shown here is derived from an EMBL/GenBank/DDBJ whole genome shotgun (WGS) entry which is preliminary data.</text>
</comment>
<evidence type="ECO:0000256" key="6">
    <source>
        <dbReference type="SAM" id="MobiDB-lite"/>
    </source>
</evidence>
<evidence type="ECO:0000256" key="3">
    <source>
        <dbReference type="ARBA" id="ARBA00022692"/>
    </source>
</evidence>
<dbReference type="PROSITE" id="PS51849">
    <property type="entry name" value="RSGI_N"/>
    <property type="match status" value="1"/>
</dbReference>
<keyword evidence="2" id="KW-1003">Cell membrane</keyword>
<dbReference type="AlphaFoldDB" id="A0A316D7C3"/>
<proteinExistence type="predicted"/>